<evidence type="ECO:0000256" key="1">
    <source>
        <dbReference type="SAM" id="SignalP"/>
    </source>
</evidence>
<keyword evidence="1" id="KW-0732">Signal</keyword>
<gene>
    <name evidence="3" type="primary">resA_3</name>
    <name evidence="3" type="ORF">Ctma_1061</name>
</gene>
<sequence length="178" mass="20157">MKILLALLLSISLNAFATVGQKAPDFDVATWINGDGVSIEDLRGKVVIVDFFQLWCPGCNTFTIPLMHKWEKKYQQQIKEGKLEILSIHTVFEGHSIQTLTALKAFLKIRGIDHLVGNDRLIKGERLPETMKKYNTRGTPEVAIIDKNGIIRFQRFGGFNVVSAENLIERLLETFTQI</sequence>
<dbReference type="CDD" id="cd02966">
    <property type="entry name" value="TlpA_like_family"/>
    <property type="match status" value="1"/>
</dbReference>
<dbReference type="EMBL" id="CP138327">
    <property type="protein sequence ID" value="WXU00347.1"/>
    <property type="molecule type" value="Genomic_DNA"/>
</dbReference>
<name>A0AAU6PH36_9GAMM</name>
<feature type="domain" description="Thioredoxin" evidence="2">
    <location>
        <begin position="17"/>
        <end position="177"/>
    </location>
</feature>
<dbReference type="PROSITE" id="PS51352">
    <property type="entry name" value="THIOREDOXIN_2"/>
    <property type="match status" value="1"/>
</dbReference>
<feature type="chain" id="PRO_5043571117" evidence="1">
    <location>
        <begin position="18"/>
        <end position="178"/>
    </location>
</feature>
<dbReference type="Pfam" id="PF00578">
    <property type="entry name" value="AhpC-TSA"/>
    <property type="match status" value="1"/>
</dbReference>
<dbReference type="SUPFAM" id="SSF52833">
    <property type="entry name" value="Thioredoxin-like"/>
    <property type="match status" value="1"/>
</dbReference>
<dbReference type="InterPro" id="IPR013766">
    <property type="entry name" value="Thioredoxin_domain"/>
</dbReference>
<evidence type="ECO:0000259" key="2">
    <source>
        <dbReference type="PROSITE" id="PS51352"/>
    </source>
</evidence>
<dbReference type="PANTHER" id="PTHR42852:SF13">
    <property type="entry name" value="PROTEIN DIPZ"/>
    <property type="match status" value="1"/>
</dbReference>
<dbReference type="Gene3D" id="3.40.30.10">
    <property type="entry name" value="Glutaredoxin"/>
    <property type="match status" value="1"/>
</dbReference>
<dbReference type="AlphaFoldDB" id="A0AAU6PH36"/>
<dbReference type="InterPro" id="IPR036249">
    <property type="entry name" value="Thioredoxin-like_sf"/>
</dbReference>
<organism evidence="3">
    <name type="scientific">Catillopecten margaritatus gill symbiont</name>
    <dbReference type="NCBI Taxonomy" id="3083288"/>
    <lineage>
        <taxon>Bacteria</taxon>
        <taxon>Pseudomonadati</taxon>
        <taxon>Pseudomonadota</taxon>
        <taxon>Gammaproteobacteria</taxon>
        <taxon>sulfur-oxidizing symbionts</taxon>
    </lineage>
</organism>
<proteinExistence type="predicted"/>
<reference evidence="3" key="1">
    <citation type="submission" date="2023-10" db="EMBL/GenBank/DDBJ databases">
        <title>The first scallop-associated chemosynthetic bacterial symbiont.</title>
        <authorList>
            <person name="Lin Y.-T."/>
            <person name="Sun J."/>
            <person name="Ip J.C.-H."/>
            <person name="He X."/>
            <person name="Gao Z.-M."/>
            <person name="Perez M."/>
            <person name="Xu T."/>
            <person name="Qian P.-Y."/>
            <person name="Qiu J.-W."/>
        </authorList>
    </citation>
    <scope>NUCLEOTIDE SEQUENCE</scope>
    <source>
        <strain evidence="3">Gill1</strain>
    </source>
</reference>
<dbReference type="InterPro" id="IPR000866">
    <property type="entry name" value="AhpC/TSA"/>
</dbReference>
<dbReference type="GO" id="GO:0016491">
    <property type="term" value="F:oxidoreductase activity"/>
    <property type="evidence" value="ECO:0007669"/>
    <property type="project" value="InterPro"/>
</dbReference>
<protein>
    <submittedName>
        <fullName evidence="3">Thiol-disulfide oxidoreductase ResA</fullName>
    </submittedName>
</protein>
<dbReference type="PANTHER" id="PTHR42852">
    <property type="entry name" value="THIOL:DISULFIDE INTERCHANGE PROTEIN DSBE"/>
    <property type="match status" value="1"/>
</dbReference>
<dbReference type="InterPro" id="IPR050553">
    <property type="entry name" value="Thioredoxin_ResA/DsbE_sf"/>
</dbReference>
<accession>A0AAU6PH36</accession>
<feature type="signal peptide" evidence="1">
    <location>
        <begin position="1"/>
        <end position="17"/>
    </location>
</feature>
<evidence type="ECO:0000313" key="3">
    <source>
        <dbReference type="EMBL" id="WXU00347.1"/>
    </source>
</evidence>
<dbReference type="GO" id="GO:0016209">
    <property type="term" value="F:antioxidant activity"/>
    <property type="evidence" value="ECO:0007669"/>
    <property type="project" value="InterPro"/>
</dbReference>